<evidence type="ECO:0000313" key="6">
    <source>
        <dbReference type="EMBL" id="CCA17497.1"/>
    </source>
</evidence>
<gene>
    <name evidence="6" type="primary">AlNc14C36G3166</name>
    <name evidence="6" type="ORF">ALNC14_036400</name>
</gene>
<sequence>MMTLHRTAEIDRIWQECDDAMMRWTKDKSAKYPMITLTYAQSIDGCIAAKKGSPTILSGSASKRMTHVLRTLHQGILIGIGTLISDNPSLTSQDLVSTSIVALQSRKKALEQAGAVIIECESICTSEGAQHVHLSRAFELLHNYGFESIMVEGGAGIITSCLREQTIFSLVSLVIITIAPIFIGGVHSVNSILSSSNFPRLRYTQCIKMDEDMVLVAHF</sequence>
<reference evidence="6" key="1">
    <citation type="journal article" date="2011" name="PLoS Biol.">
        <title>Gene gain and loss during evolution of obligate parasitism in the white rust pathogen of Arabidopsis thaliana.</title>
        <authorList>
            <person name="Kemen E."/>
            <person name="Gardiner A."/>
            <person name="Schultz-Larsen T."/>
            <person name="Kemen A.C."/>
            <person name="Balmuth A.L."/>
            <person name="Robert-Seilaniantz A."/>
            <person name="Bailey K."/>
            <person name="Holub E."/>
            <person name="Studholme D.J."/>
            <person name="Maclean D."/>
            <person name="Jones J.D."/>
        </authorList>
    </citation>
    <scope>NUCLEOTIDE SEQUENCE</scope>
</reference>
<keyword evidence="3" id="KW-0560">Oxidoreductase</keyword>
<keyword evidence="2" id="KW-0521">NADP</keyword>
<evidence type="ECO:0000256" key="3">
    <source>
        <dbReference type="ARBA" id="ARBA00023002"/>
    </source>
</evidence>
<keyword evidence="4" id="KW-0812">Transmembrane</keyword>
<dbReference type="GO" id="GO:0008703">
    <property type="term" value="F:5-amino-6-(5-phosphoribosylamino)uracil reductase activity"/>
    <property type="evidence" value="ECO:0007669"/>
    <property type="project" value="InterPro"/>
</dbReference>
<accession>F0W8P0</accession>
<evidence type="ECO:0000256" key="4">
    <source>
        <dbReference type="SAM" id="Phobius"/>
    </source>
</evidence>
<dbReference type="AlphaFoldDB" id="F0W8P0"/>
<comment type="pathway">
    <text evidence="1">Cofactor biosynthesis; riboflavin biosynthesis.</text>
</comment>
<keyword evidence="6" id="KW-0378">Hydrolase</keyword>
<dbReference type="Gene3D" id="3.40.430.10">
    <property type="entry name" value="Dihydrofolate Reductase, subunit A"/>
    <property type="match status" value="2"/>
</dbReference>
<dbReference type="GO" id="GO:0009231">
    <property type="term" value="P:riboflavin biosynthetic process"/>
    <property type="evidence" value="ECO:0007669"/>
    <property type="project" value="InterPro"/>
</dbReference>
<name>F0W8P0_9STRA</name>
<feature type="transmembrane region" description="Helical" evidence="4">
    <location>
        <begin position="167"/>
        <end position="193"/>
    </location>
</feature>
<dbReference type="InterPro" id="IPR050765">
    <property type="entry name" value="Riboflavin_Biosynth_HTPR"/>
</dbReference>
<proteinExistence type="predicted"/>
<evidence type="ECO:0000256" key="2">
    <source>
        <dbReference type="ARBA" id="ARBA00022857"/>
    </source>
</evidence>
<dbReference type="PANTHER" id="PTHR38011">
    <property type="entry name" value="DIHYDROFOLATE REDUCTASE FAMILY PROTEIN (AFU_ORTHOLOGUE AFUA_8G06820)"/>
    <property type="match status" value="1"/>
</dbReference>
<dbReference type="EMBL" id="FR824081">
    <property type="protein sequence ID" value="CCA17497.1"/>
    <property type="molecule type" value="Genomic_DNA"/>
</dbReference>
<keyword evidence="4" id="KW-0472">Membrane</keyword>
<dbReference type="PANTHER" id="PTHR38011:SF7">
    <property type="entry name" value="2,5-DIAMINO-6-RIBOSYLAMINO-4(3H)-PYRIMIDINONE 5'-PHOSPHATE REDUCTASE"/>
    <property type="match status" value="1"/>
</dbReference>
<reference evidence="6" key="2">
    <citation type="submission" date="2011-02" db="EMBL/GenBank/DDBJ databases">
        <authorList>
            <person name="MacLean D."/>
        </authorList>
    </citation>
    <scope>NUCLEOTIDE SEQUENCE</scope>
</reference>
<protein>
    <submittedName>
        <fullName evidence="6">Riboflavinspecific deaminase/GTP cyclohydrolase II putative</fullName>
    </submittedName>
</protein>
<feature type="domain" description="Bacterial bifunctional deaminase-reductase C-terminal" evidence="5">
    <location>
        <begin position="33"/>
        <end position="215"/>
    </location>
</feature>
<dbReference type="InterPro" id="IPR002734">
    <property type="entry name" value="RibDG_C"/>
</dbReference>
<organism evidence="6">
    <name type="scientific">Albugo laibachii Nc14</name>
    <dbReference type="NCBI Taxonomy" id="890382"/>
    <lineage>
        <taxon>Eukaryota</taxon>
        <taxon>Sar</taxon>
        <taxon>Stramenopiles</taxon>
        <taxon>Oomycota</taxon>
        <taxon>Peronosporomycetes</taxon>
        <taxon>Albuginales</taxon>
        <taxon>Albuginaceae</taxon>
        <taxon>Albugo</taxon>
    </lineage>
</organism>
<dbReference type="GO" id="GO:0016787">
    <property type="term" value="F:hydrolase activity"/>
    <property type="evidence" value="ECO:0007669"/>
    <property type="project" value="UniProtKB-KW"/>
</dbReference>
<dbReference type="InterPro" id="IPR024072">
    <property type="entry name" value="DHFR-like_dom_sf"/>
</dbReference>
<dbReference type="Pfam" id="PF01872">
    <property type="entry name" value="RibD_C"/>
    <property type="match status" value="1"/>
</dbReference>
<evidence type="ECO:0000259" key="5">
    <source>
        <dbReference type="Pfam" id="PF01872"/>
    </source>
</evidence>
<keyword evidence="4" id="KW-1133">Transmembrane helix</keyword>
<evidence type="ECO:0000256" key="1">
    <source>
        <dbReference type="ARBA" id="ARBA00005104"/>
    </source>
</evidence>
<dbReference type="HOGENOM" id="CLU_036590_6_1_1"/>
<dbReference type="SUPFAM" id="SSF53597">
    <property type="entry name" value="Dihydrofolate reductase-like"/>
    <property type="match status" value="1"/>
</dbReference>